<evidence type="ECO:0000313" key="1">
    <source>
        <dbReference type="EMBL" id="KAB8302852.1"/>
    </source>
</evidence>
<organism evidence="1 2">
    <name type="scientific">Monilinia laxa</name>
    <name type="common">Brown rot fungus</name>
    <name type="synonym">Sclerotinia laxa</name>
    <dbReference type="NCBI Taxonomy" id="61186"/>
    <lineage>
        <taxon>Eukaryota</taxon>
        <taxon>Fungi</taxon>
        <taxon>Dikarya</taxon>
        <taxon>Ascomycota</taxon>
        <taxon>Pezizomycotina</taxon>
        <taxon>Leotiomycetes</taxon>
        <taxon>Helotiales</taxon>
        <taxon>Sclerotiniaceae</taxon>
        <taxon>Monilinia</taxon>
    </lineage>
</organism>
<comment type="caution">
    <text evidence="1">The sequence shown here is derived from an EMBL/GenBank/DDBJ whole genome shotgun (WGS) entry which is preliminary data.</text>
</comment>
<evidence type="ECO:0000313" key="2">
    <source>
        <dbReference type="Proteomes" id="UP000326757"/>
    </source>
</evidence>
<protein>
    <submittedName>
        <fullName evidence="1">Uncharacterized protein</fullName>
    </submittedName>
</protein>
<proteinExistence type="predicted"/>
<reference evidence="1 2" key="1">
    <citation type="submission" date="2019-06" db="EMBL/GenBank/DDBJ databases">
        <title>Genome Sequence of the Brown Rot Fungal Pathogen Monilinia laxa.</title>
        <authorList>
            <person name="De Miccolis Angelini R.M."/>
            <person name="Landi L."/>
            <person name="Abate D."/>
            <person name="Pollastro S."/>
            <person name="Romanazzi G."/>
            <person name="Faretra F."/>
        </authorList>
    </citation>
    <scope>NUCLEOTIDE SEQUENCE [LARGE SCALE GENOMIC DNA]</scope>
    <source>
        <strain evidence="1 2">Mlax316</strain>
    </source>
</reference>
<keyword evidence="2" id="KW-1185">Reference proteome</keyword>
<accession>A0A5N6KGN0</accession>
<dbReference type="PROSITE" id="PS51257">
    <property type="entry name" value="PROKAR_LIPOPROTEIN"/>
    <property type="match status" value="1"/>
</dbReference>
<sequence>MNRGEERIGLIILSIPYLTLPGGISFGACSGNPGGKPEVEIGFESDMVSSSLWPVQIMDEDEVNEKGKIE</sequence>
<dbReference type="AlphaFoldDB" id="A0A5N6KGN0"/>
<dbReference type="Proteomes" id="UP000326757">
    <property type="component" value="Unassembled WGS sequence"/>
</dbReference>
<gene>
    <name evidence="1" type="ORF">EYC80_006187</name>
</gene>
<name>A0A5N6KGN0_MONLA</name>
<dbReference type="EMBL" id="VIGI01000003">
    <property type="protein sequence ID" value="KAB8302852.1"/>
    <property type="molecule type" value="Genomic_DNA"/>
</dbReference>